<name>A0A1E7DNY8_9BACI</name>
<accession>A0A1E7DNY8</accession>
<proteinExistence type="predicted"/>
<dbReference type="EMBL" id="MAMP01000021">
    <property type="protein sequence ID" value="OES44806.1"/>
    <property type="molecule type" value="Genomic_DNA"/>
</dbReference>
<organism evidence="1 2">
    <name type="scientific">Domibacillus iocasae</name>
    <dbReference type="NCBI Taxonomy" id="1714016"/>
    <lineage>
        <taxon>Bacteria</taxon>
        <taxon>Bacillati</taxon>
        <taxon>Bacillota</taxon>
        <taxon>Bacilli</taxon>
        <taxon>Bacillales</taxon>
        <taxon>Bacillaceae</taxon>
        <taxon>Domibacillus</taxon>
    </lineage>
</organism>
<dbReference type="AlphaFoldDB" id="A0A1E7DNY8"/>
<dbReference type="Pfam" id="PF04199">
    <property type="entry name" value="Cyclase"/>
    <property type="match status" value="1"/>
</dbReference>
<dbReference type="GO" id="GO:0019441">
    <property type="term" value="P:L-tryptophan catabolic process to kynurenine"/>
    <property type="evidence" value="ECO:0007669"/>
    <property type="project" value="InterPro"/>
</dbReference>
<evidence type="ECO:0000313" key="1">
    <source>
        <dbReference type="EMBL" id="OES44806.1"/>
    </source>
</evidence>
<dbReference type="InterPro" id="IPR037175">
    <property type="entry name" value="KFase_sf"/>
</dbReference>
<dbReference type="PANTHER" id="PTHR31118">
    <property type="entry name" value="CYCLASE-LIKE PROTEIN 2"/>
    <property type="match status" value="1"/>
</dbReference>
<dbReference type="OrthoDB" id="9796085at2"/>
<dbReference type="InterPro" id="IPR007325">
    <property type="entry name" value="KFase/CYL"/>
</dbReference>
<dbReference type="PANTHER" id="PTHR31118:SF12">
    <property type="entry name" value="CYCLASE-LIKE PROTEIN 2"/>
    <property type="match status" value="1"/>
</dbReference>
<dbReference type="Proteomes" id="UP000095658">
    <property type="component" value="Unassembled WGS sequence"/>
</dbReference>
<sequence length="219" mass="24303">MIIQKIIDLSIPVTAQTPVYPGDPKPAVHPAAQIERDGYNVSSLQMGSHTGTHVDAPFHFNQHGKTIDQIPLSQVMGEGLVLDVTGKEAGEEITMEDVKHYEKQIRPGLIILFYTGWSRYIGNELYFQHPYISPAVIEWLLDKGISTFFIDAINIDPPDGSSFKCHELIMGADGVIGENFTHFEEITFLRPFIICLPLLMPGLDGSPVRAAALEWVSET</sequence>
<comment type="caution">
    <text evidence="1">The sequence shown here is derived from an EMBL/GenBank/DDBJ whole genome shotgun (WGS) entry which is preliminary data.</text>
</comment>
<dbReference type="SUPFAM" id="SSF102198">
    <property type="entry name" value="Putative cyclase"/>
    <property type="match status" value="1"/>
</dbReference>
<reference evidence="1 2" key="1">
    <citation type="submission" date="2016-06" db="EMBL/GenBank/DDBJ databases">
        <title>Domibacillus iocasae genome sequencing.</title>
        <authorList>
            <person name="Verma A."/>
            <person name="Pal Y."/>
            <person name="Ojha A.K."/>
            <person name="Krishnamurthi S."/>
        </authorList>
    </citation>
    <scope>NUCLEOTIDE SEQUENCE [LARGE SCALE GENOMIC DNA]</scope>
    <source>
        <strain evidence="1 2">DSM 29979</strain>
    </source>
</reference>
<gene>
    <name evidence="1" type="ORF">BA724_05900</name>
</gene>
<protein>
    <submittedName>
        <fullName evidence="1">Arylformamidase</fullName>
    </submittedName>
</protein>
<dbReference type="GO" id="GO:0004061">
    <property type="term" value="F:arylformamidase activity"/>
    <property type="evidence" value="ECO:0007669"/>
    <property type="project" value="InterPro"/>
</dbReference>
<keyword evidence="2" id="KW-1185">Reference proteome</keyword>
<dbReference type="Gene3D" id="3.50.30.50">
    <property type="entry name" value="Putative cyclase"/>
    <property type="match status" value="1"/>
</dbReference>
<evidence type="ECO:0000313" key="2">
    <source>
        <dbReference type="Proteomes" id="UP000095658"/>
    </source>
</evidence>
<dbReference type="STRING" id="1714016.BA724_05900"/>